<evidence type="ECO:0000256" key="3">
    <source>
        <dbReference type="ARBA" id="ARBA00022605"/>
    </source>
</evidence>
<dbReference type="FunFam" id="3.40.50.10860:FF:000006">
    <property type="entry name" value="Shikimate dehydrogenase (NADP(+))"/>
    <property type="match status" value="1"/>
</dbReference>
<dbReference type="InterPro" id="IPR036291">
    <property type="entry name" value="NAD(P)-bd_dom_sf"/>
</dbReference>
<reference evidence="12 13" key="1">
    <citation type="submission" date="2018-06" db="EMBL/GenBank/DDBJ databases">
        <authorList>
            <consortium name="Pathogen Informatics"/>
            <person name="Doyle S."/>
        </authorList>
    </citation>
    <scope>NUCLEOTIDE SEQUENCE [LARGE SCALE GENOMIC DNA]</scope>
    <source>
        <strain evidence="12 13">NCTC10738</strain>
    </source>
</reference>
<dbReference type="Pfam" id="PF08501">
    <property type="entry name" value="Shikimate_dh_N"/>
    <property type="match status" value="1"/>
</dbReference>
<dbReference type="Proteomes" id="UP000254069">
    <property type="component" value="Unassembled WGS sequence"/>
</dbReference>
<comment type="function">
    <text evidence="8">Involved in the biosynthesis of the chorismate, which leads to the biosynthesis of aromatic amino acids. Catalyzes the reversible NADPH linked reduction of 3-dehydroshikimate (DHSA) to yield shikimate (SA).</text>
</comment>
<evidence type="ECO:0000256" key="4">
    <source>
        <dbReference type="ARBA" id="ARBA00022857"/>
    </source>
</evidence>
<comment type="catalytic activity">
    <reaction evidence="7 8">
        <text>shikimate + NADP(+) = 3-dehydroshikimate + NADPH + H(+)</text>
        <dbReference type="Rhea" id="RHEA:17737"/>
        <dbReference type="ChEBI" id="CHEBI:15378"/>
        <dbReference type="ChEBI" id="CHEBI:16630"/>
        <dbReference type="ChEBI" id="CHEBI:36208"/>
        <dbReference type="ChEBI" id="CHEBI:57783"/>
        <dbReference type="ChEBI" id="CHEBI:58349"/>
        <dbReference type="EC" id="1.1.1.25"/>
    </reaction>
</comment>
<keyword evidence="6 8" id="KW-0057">Aromatic amino acid biosynthesis</keyword>
<dbReference type="GO" id="GO:0009423">
    <property type="term" value="P:chorismate biosynthetic process"/>
    <property type="evidence" value="ECO:0007669"/>
    <property type="project" value="UniProtKB-UniRule"/>
</dbReference>
<evidence type="ECO:0000256" key="6">
    <source>
        <dbReference type="ARBA" id="ARBA00023141"/>
    </source>
</evidence>
<feature type="active site" description="Proton acceptor" evidence="8">
    <location>
        <position position="66"/>
    </location>
</feature>
<feature type="binding site" evidence="8">
    <location>
        <position position="235"/>
    </location>
    <ligand>
        <name>NADP(+)</name>
        <dbReference type="ChEBI" id="CHEBI:58349"/>
    </ligand>
</feature>
<dbReference type="InterPro" id="IPR013708">
    <property type="entry name" value="Shikimate_DH-bd_N"/>
</dbReference>
<evidence type="ECO:0000256" key="8">
    <source>
        <dbReference type="HAMAP-Rule" id="MF_00222"/>
    </source>
</evidence>
<feature type="domain" description="Quinate/shikimate 5-dehydrogenase/glutamyl-tRNA reductase" evidence="9">
    <location>
        <begin position="116"/>
        <end position="189"/>
    </location>
</feature>
<comment type="caution">
    <text evidence="8">Lacks conserved residue(s) required for the propagation of feature annotation.</text>
</comment>
<dbReference type="EC" id="1.1.1.25" evidence="2 8"/>
<feature type="binding site" evidence="8">
    <location>
        <begin position="126"/>
        <end position="130"/>
    </location>
    <ligand>
        <name>NADP(+)</name>
        <dbReference type="ChEBI" id="CHEBI:58349"/>
    </ligand>
</feature>
<dbReference type="AlphaFoldDB" id="A0A379ZLR1"/>
<accession>A0A379ZLR1</accession>
<protein>
    <recommendedName>
        <fullName evidence="2 8">Shikimate dehydrogenase (NADP(+))</fullName>
        <shortName evidence="8">SDH</shortName>
        <ecNumber evidence="2 8">1.1.1.25</ecNumber>
    </recommendedName>
</protein>
<dbReference type="InterPro" id="IPR011342">
    <property type="entry name" value="Shikimate_DH"/>
</dbReference>
<dbReference type="NCBIfam" id="TIGR00507">
    <property type="entry name" value="aroE"/>
    <property type="match status" value="1"/>
</dbReference>
<dbReference type="Pfam" id="PF18317">
    <property type="entry name" value="SDH_C"/>
    <property type="match status" value="1"/>
</dbReference>
<evidence type="ECO:0000313" key="12">
    <source>
        <dbReference type="EMBL" id="SUI64388.1"/>
    </source>
</evidence>
<dbReference type="InterPro" id="IPR022893">
    <property type="entry name" value="Shikimate_DH_fam"/>
</dbReference>
<feature type="binding site" evidence="8">
    <location>
        <position position="242"/>
    </location>
    <ligand>
        <name>shikimate</name>
        <dbReference type="ChEBI" id="CHEBI:36208"/>
    </ligand>
</feature>
<dbReference type="SUPFAM" id="SSF51735">
    <property type="entry name" value="NAD(P)-binding Rossmann-fold domains"/>
    <property type="match status" value="1"/>
</dbReference>
<dbReference type="InterPro" id="IPR006151">
    <property type="entry name" value="Shikm_DH/Glu-tRNA_Rdtase"/>
</dbReference>
<feature type="domain" description="Shikimate dehydrogenase substrate binding N-terminal" evidence="10">
    <location>
        <begin position="7"/>
        <end position="89"/>
    </location>
</feature>
<dbReference type="GO" id="GO:0004764">
    <property type="term" value="F:shikimate 3-dehydrogenase (NADP+) activity"/>
    <property type="evidence" value="ECO:0007669"/>
    <property type="project" value="UniProtKB-UniRule"/>
</dbReference>
<dbReference type="Gene3D" id="3.40.50.10860">
    <property type="entry name" value="Leucine Dehydrogenase, chain A, domain 1"/>
    <property type="match status" value="1"/>
</dbReference>
<dbReference type="GO" id="GO:0009073">
    <property type="term" value="P:aromatic amino acid family biosynthetic process"/>
    <property type="evidence" value="ECO:0007669"/>
    <property type="project" value="UniProtKB-KW"/>
</dbReference>
<evidence type="ECO:0000313" key="13">
    <source>
        <dbReference type="Proteomes" id="UP000254069"/>
    </source>
</evidence>
<evidence type="ECO:0000259" key="10">
    <source>
        <dbReference type="Pfam" id="PF08501"/>
    </source>
</evidence>
<keyword evidence="5 8" id="KW-0560">Oxidoreductase</keyword>
<evidence type="ECO:0000256" key="2">
    <source>
        <dbReference type="ARBA" id="ARBA00012962"/>
    </source>
</evidence>
<feature type="binding site" evidence="8">
    <location>
        <position position="87"/>
    </location>
    <ligand>
        <name>shikimate</name>
        <dbReference type="ChEBI" id="CHEBI:36208"/>
    </ligand>
</feature>
<dbReference type="SUPFAM" id="SSF53223">
    <property type="entry name" value="Aminoacid dehydrogenase-like, N-terminal domain"/>
    <property type="match status" value="1"/>
</dbReference>
<dbReference type="UniPathway" id="UPA00053">
    <property type="reaction ID" value="UER00087"/>
</dbReference>
<evidence type="ECO:0000256" key="1">
    <source>
        <dbReference type="ARBA" id="ARBA00004871"/>
    </source>
</evidence>
<dbReference type="Pfam" id="PF01488">
    <property type="entry name" value="Shikimate_DH"/>
    <property type="match status" value="1"/>
</dbReference>
<dbReference type="EMBL" id="UGYO01000001">
    <property type="protein sequence ID" value="SUI64388.1"/>
    <property type="molecule type" value="Genomic_DNA"/>
</dbReference>
<comment type="subunit">
    <text evidence="8">Homodimer.</text>
</comment>
<feature type="domain" description="SDH C-terminal" evidence="11">
    <location>
        <begin position="235"/>
        <end position="265"/>
    </location>
</feature>
<evidence type="ECO:0000256" key="5">
    <source>
        <dbReference type="ARBA" id="ARBA00023002"/>
    </source>
</evidence>
<gene>
    <name evidence="8 12" type="primary">aroE</name>
    <name evidence="12" type="ORF">NCTC10738_01708</name>
</gene>
<dbReference type="NCBIfam" id="NF001310">
    <property type="entry name" value="PRK00258.1-2"/>
    <property type="match status" value="1"/>
</dbReference>
<feature type="binding site" evidence="8">
    <location>
        <position position="211"/>
    </location>
    <ligand>
        <name>NADP(+)</name>
        <dbReference type="ChEBI" id="CHEBI:58349"/>
    </ligand>
</feature>
<feature type="binding site" evidence="8">
    <location>
        <begin position="15"/>
        <end position="17"/>
    </location>
    <ligand>
        <name>shikimate</name>
        <dbReference type="ChEBI" id="CHEBI:36208"/>
    </ligand>
</feature>
<feature type="binding site" evidence="8">
    <location>
        <position position="103"/>
    </location>
    <ligand>
        <name>shikimate</name>
        <dbReference type="ChEBI" id="CHEBI:36208"/>
    </ligand>
</feature>
<feature type="binding site" evidence="8">
    <location>
        <position position="213"/>
    </location>
    <ligand>
        <name>shikimate</name>
        <dbReference type="ChEBI" id="CHEBI:36208"/>
    </ligand>
</feature>
<evidence type="ECO:0000256" key="7">
    <source>
        <dbReference type="ARBA" id="ARBA00049442"/>
    </source>
</evidence>
<keyword evidence="13" id="KW-1185">Reference proteome</keyword>
<dbReference type="GO" id="GO:0050661">
    <property type="term" value="F:NADP binding"/>
    <property type="evidence" value="ECO:0007669"/>
    <property type="project" value="InterPro"/>
</dbReference>
<feature type="binding site" evidence="8">
    <location>
        <begin position="150"/>
        <end position="155"/>
    </location>
    <ligand>
        <name>NADP(+)</name>
        <dbReference type="ChEBI" id="CHEBI:58349"/>
    </ligand>
</feature>
<comment type="similarity">
    <text evidence="8">Belongs to the shikimate dehydrogenase family.</text>
</comment>
<keyword evidence="3 8" id="KW-0028">Amino-acid biosynthesis</keyword>
<feature type="binding site" evidence="8">
    <location>
        <position position="62"/>
    </location>
    <ligand>
        <name>shikimate</name>
        <dbReference type="ChEBI" id="CHEBI:36208"/>
    </ligand>
</feature>
<dbReference type="GO" id="GO:0008652">
    <property type="term" value="P:amino acid biosynthetic process"/>
    <property type="evidence" value="ECO:0007669"/>
    <property type="project" value="UniProtKB-KW"/>
</dbReference>
<sequence length="273" mass="29256">MTDRYAVFGNPIHHSKSPAIHAAFAAQTGQTLSYQAILAPIDDFSGSVTAFFAAGGMGANVTVPFKEQAFQLCDELSQEAETAAAVNTLIKLDDGKIRGDNTDGYGLVADLSRYLTLQDKKVLLLGAGGAARGCLLSLLAAGVGHIDIYNRTYSKAEVLAAIAPQQLQALRRKELNEGYDLIINSTSASLHGELPDIPVTVVANHSYCYDMMYSAHTTAFNRWAAEQGAAKTLDGLGMLVGQAARSFYLWRGVMPKVEPVLESLRQELKGEAS</sequence>
<dbReference type="PANTHER" id="PTHR21089">
    <property type="entry name" value="SHIKIMATE DEHYDROGENASE"/>
    <property type="match status" value="1"/>
</dbReference>
<proteinExistence type="inferred from homology"/>
<name>A0A379ZLR1_9GAMM</name>
<dbReference type="HAMAP" id="MF_00222">
    <property type="entry name" value="Shikimate_DH_AroE"/>
    <property type="match status" value="1"/>
</dbReference>
<dbReference type="GO" id="GO:0005829">
    <property type="term" value="C:cytosol"/>
    <property type="evidence" value="ECO:0007669"/>
    <property type="project" value="TreeGrafter"/>
</dbReference>
<dbReference type="CDD" id="cd01065">
    <property type="entry name" value="NAD_bind_Shikimate_DH"/>
    <property type="match status" value="1"/>
</dbReference>
<keyword evidence="4 8" id="KW-0521">NADP</keyword>
<dbReference type="RefSeq" id="WP_115389548.1">
    <property type="nucleotide sequence ID" value="NZ_JADZHC010000002.1"/>
</dbReference>
<dbReference type="InterPro" id="IPR041121">
    <property type="entry name" value="SDH_C"/>
</dbReference>
<dbReference type="GO" id="GO:0019632">
    <property type="term" value="P:shikimate metabolic process"/>
    <property type="evidence" value="ECO:0007669"/>
    <property type="project" value="InterPro"/>
</dbReference>
<dbReference type="InterPro" id="IPR046346">
    <property type="entry name" value="Aminoacid_DH-like_N_sf"/>
</dbReference>
<evidence type="ECO:0000259" key="11">
    <source>
        <dbReference type="Pfam" id="PF18317"/>
    </source>
</evidence>
<dbReference type="PANTHER" id="PTHR21089:SF1">
    <property type="entry name" value="BIFUNCTIONAL 3-DEHYDROQUINATE DEHYDRATASE_SHIKIMATE DEHYDROGENASE, CHLOROPLASTIC"/>
    <property type="match status" value="1"/>
</dbReference>
<organism evidence="12 13">
    <name type="scientific">Shewanella algae</name>
    <dbReference type="NCBI Taxonomy" id="38313"/>
    <lineage>
        <taxon>Bacteria</taxon>
        <taxon>Pseudomonadati</taxon>
        <taxon>Pseudomonadota</taxon>
        <taxon>Gammaproteobacteria</taxon>
        <taxon>Alteromonadales</taxon>
        <taxon>Shewanellaceae</taxon>
        <taxon>Shewanella</taxon>
    </lineage>
</organism>
<comment type="pathway">
    <text evidence="1 8">Metabolic intermediate biosynthesis; chorismate biosynthesis; chorismate from D-erythrose 4-phosphate and phosphoenolpyruvate: step 4/7.</text>
</comment>
<dbReference type="Gene3D" id="3.40.50.720">
    <property type="entry name" value="NAD(P)-binding Rossmann-like Domain"/>
    <property type="match status" value="1"/>
</dbReference>
<evidence type="ECO:0000259" key="9">
    <source>
        <dbReference type="Pfam" id="PF01488"/>
    </source>
</evidence>